<dbReference type="PANTHER" id="PTHR46795:SF3">
    <property type="entry name" value="ABC TRANSPORTER PERMEASE"/>
    <property type="match status" value="1"/>
</dbReference>
<evidence type="ECO:0000313" key="9">
    <source>
        <dbReference type="Proteomes" id="UP000260649"/>
    </source>
</evidence>
<name>A0A3E2B5R0_9FIRM</name>
<feature type="transmembrane region" description="Helical" evidence="6">
    <location>
        <begin position="201"/>
        <end position="223"/>
    </location>
</feature>
<evidence type="ECO:0000256" key="4">
    <source>
        <dbReference type="ARBA" id="ARBA00022989"/>
    </source>
</evidence>
<feature type="transmembrane region" description="Helical" evidence="6">
    <location>
        <begin position="58"/>
        <end position="77"/>
    </location>
</feature>
<feature type="domain" description="ABC3 transporter permease C-terminal" evidence="7">
    <location>
        <begin position="62"/>
        <end position="177"/>
    </location>
</feature>
<gene>
    <name evidence="8" type="ORF">DV520_01670</name>
</gene>
<evidence type="ECO:0000256" key="5">
    <source>
        <dbReference type="ARBA" id="ARBA00023136"/>
    </source>
</evidence>
<reference evidence="8 9" key="1">
    <citation type="submission" date="2018-07" db="EMBL/GenBank/DDBJ databases">
        <title>GABA Modulating Bacteria of the Human Gut Microbiota.</title>
        <authorList>
            <person name="Strandwitz P."/>
            <person name="Kim K.H."/>
            <person name="Terekhova D."/>
            <person name="Liu J.K."/>
            <person name="Sharma A."/>
            <person name="Levering J."/>
            <person name="Mcdonald D."/>
            <person name="Dietrich D."/>
            <person name="Ramadhar T.R."/>
            <person name="Lekbua A."/>
            <person name="Mroue N."/>
            <person name="Liston C."/>
            <person name="Stewart E.J."/>
            <person name="Dubin M.J."/>
            <person name="Zengler K."/>
            <person name="Knight R."/>
            <person name="Gilbert J.A."/>
            <person name="Clardy J."/>
            <person name="Lewis K."/>
        </authorList>
    </citation>
    <scope>NUCLEOTIDE SEQUENCE [LARGE SCALE GENOMIC DNA]</scope>
    <source>
        <strain evidence="8 9">KLE1738</strain>
    </source>
</reference>
<feature type="transmembrane region" description="Helical" evidence="6">
    <location>
        <begin position="148"/>
        <end position="172"/>
    </location>
</feature>
<evidence type="ECO:0000259" key="7">
    <source>
        <dbReference type="Pfam" id="PF02687"/>
    </source>
</evidence>
<keyword evidence="3 6" id="KW-0812">Transmembrane</keyword>
<feature type="transmembrane region" description="Helical" evidence="6">
    <location>
        <begin position="264"/>
        <end position="284"/>
    </location>
</feature>
<feature type="transmembrane region" description="Helical" evidence="6">
    <location>
        <begin position="608"/>
        <end position="631"/>
    </location>
</feature>
<evidence type="ECO:0000256" key="3">
    <source>
        <dbReference type="ARBA" id="ARBA00022692"/>
    </source>
</evidence>
<dbReference type="InterPro" id="IPR003838">
    <property type="entry name" value="ABC3_permease_C"/>
</dbReference>
<evidence type="ECO:0000256" key="6">
    <source>
        <dbReference type="SAM" id="Phobius"/>
    </source>
</evidence>
<dbReference type="InterPro" id="IPR052536">
    <property type="entry name" value="ABC-4_Integral_Memb_Prot"/>
</dbReference>
<protein>
    <submittedName>
        <fullName evidence="8">ABC transporter permease</fullName>
    </submittedName>
</protein>
<keyword evidence="5 6" id="KW-0472">Membrane</keyword>
<organism evidence="8 9">
    <name type="scientific">Evtepia gabavorous</name>
    <dbReference type="NCBI Taxonomy" id="2211183"/>
    <lineage>
        <taxon>Bacteria</taxon>
        <taxon>Bacillati</taxon>
        <taxon>Bacillota</taxon>
        <taxon>Clostridia</taxon>
        <taxon>Eubacteriales</taxon>
        <taxon>Evtepia</taxon>
    </lineage>
</organism>
<feature type="transmembrane region" description="Helical" evidence="6">
    <location>
        <begin position="17"/>
        <end position="38"/>
    </location>
</feature>
<feature type="transmembrane region" description="Helical" evidence="6">
    <location>
        <begin position="304"/>
        <end position="323"/>
    </location>
</feature>
<evidence type="ECO:0000313" key="8">
    <source>
        <dbReference type="EMBL" id="RFT07382.1"/>
    </source>
</evidence>
<dbReference type="GeneID" id="97994443"/>
<dbReference type="PANTHER" id="PTHR46795">
    <property type="entry name" value="ABC TRANSPORTER PERMEASE-RELATED-RELATED"/>
    <property type="match status" value="1"/>
</dbReference>
<dbReference type="GO" id="GO:0005886">
    <property type="term" value="C:plasma membrane"/>
    <property type="evidence" value="ECO:0007669"/>
    <property type="project" value="UniProtKB-SubCell"/>
</dbReference>
<feature type="transmembrane region" description="Helical" evidence="6">
    <location>
        <begin position="104"/>
        <end position="128"/>
    </location>
</feature>
<feature type="transmembrane region" description="Helical" evidence="6">
    <location>
        <begin position="235"/>
        <end position="257"/>
    </location>
</feature>
<evidence type="ECO:0000256" key="2">
    <source>
        <dbReference type="ARBA" id="ARBA00022475"/>
    </source>
</evidence>
<keyword evidence="9" id="KW-1185">Reference proteome</keyword>
<comment type="subcellular location">
    <subcellularLocation>
        <location evidence="1">Cell membrane</location>
        <topology evidence="1">Multi-pass membrane protein</topology>
    </subcellularLocation>
</comment>
<evidence type="ECO:0000256" key="1">
    <source>
        <dbReference type="ARBA" id="ARBA00004651"/>
    </source>
</evidence>
<feature type="transmembrane region" description="Helical" evidence="6">
    <location>
        <begin position="665"/>
        <end position="689"/>
    </location>
</feature>
<feature type="transmembrane region" description="Helical" evidence="6">
    <location>
        <begin position="709"/>
        <end position="730"/>
    </location>
</feature>
<proteinExistence type="predicted"/>
<accession>A0A3E2B5R0</accession>
<dbReference type="Proteomes" id="UP000260649">
    <property type="component" value="Unassembled WGS sequence"/>
</dbReference>
<sequence length="736" mass="83573">MYGKLILRSARRSVQDYLIYLVTLTLCVGLFYAFLSISSRYYHPALGAEFDLSFLSEWMKLAICGVTLLLLFLIRYVNRYMIRQKQQEFAMQTILGMEQRTTAWLFFGETFLMGLLSLGLGIPLGSLLSQFITAMLLSSYGQSFQLSWALFPDTAALTLLFFSLSFFVVGLFNVRSIQKLHVIDMLQARRKNEDSLKKSRWMPVVTILYLAALAGIAAMNLWYASLYYDSRLPLLARIFYVSNAVLPLAGLAGSGLWCFKRRRFLPLLAFLLVQSLISLFFIALAPWMDRTYSLPISQESLRSYLLFFLVYLSFFLCTVMYLSSRLLSAWKDRSPAHKYTGENLFFYGQVLSKLRSASKSMTLISLTLVLSTVLFALSPALSGWAEGYLEERAIYDVQINSYYNNVLRQEDLPQDTYDFVPTFLEARGIQITQDRVFSLYLPEASQFHNRNKYDFPVVAVALSDYNAIRQMLGYPPISLGAREFSTQWDAISTPEDQAAFLRNHPTLSTDAGTLSLAQDALHTESMGETFYNLYTHVTYVLPDQVCHQLLPVMTKRYLATAHPIPYADAAALQDAFSTHYPEQSLQDGPEYSLDTRTQQISDTKSQIFLFHAVMVYGAVVLMVICFTILSLQQLWDANQYRYRFGVLRKLGVEDRSIHHLISKQLALWFGLPVGLAVLISGAISAFFFWSIATEINAYLGFDALLSQVSALAGILLLLLLAYALSTWTLFRRAVSP</sequence>
<keyword evidence="4 6" id="KW-1133">Transmembrane helix</keyword>
<dbReference type="OrthoDB" id="9781780at2"/>
<keyword evidence="2" id="KW-1003">Cell membrane</keyword>
<dbReference type="RefSeq" id="WP_117141589.1">
    <property type="nucleotide sequence ID" value="NZ_CAKXKJ010000010.1"/>
</dbReference>
<dbReference type="AlphaFoldDB" id="A0A3E2B5R0"/>
<comment type="caution">
    <text evidence="8">The sequence shown here is derived from an EMBL/GenBank/DDBJ whole genome shotgun (WGS) entry which is preliminary data.</text>
</comment>
<feature type="transmembrane region" description="Helical" evidence="6">
    <location>
        <begin position="363"/>
        <end position="385"/>
    </location>
</feature>
<dbReference type="EMBL" id="QQRQ01000002">
    <property type="protein sequence ID" value="RFT07382.1"/>
    <property type="molecule type" value="Genomic_DNA"/>
</dbReference>
<dbReference type="Pfam" id="PF02687">
    <property type="entry name" value="FtsX"/>
    <property type="match status" value="1"/>
</dbReference>